<evidence type="ECO:0000313" key="9">
    <source>
        <dbReference type="Proteomes" id="UP000278351"/>
    </source>
</evidence>
<keyword evidence="9" id="KW-1185">Reference proteome</keyword>
<dbReference type="InterPro" id="IPR007627">
    <property type="entry name" value="RNA_pol_sigma70_r2"/>
</dbReference>
<dbReference type="SUPFAM" id="SSF88659">
    <property type="entry name" value="Sigma3 and sigma4 domains of RNA polymerase sigma factors"/>
    <property type="match status" value="1"/>
</dbReference>
<feature type="domain" description="RNA polymerase sigma-70 region 2" evidence="6">
    <location>
        <begin position="23"/>
        <end position="88"/>
    </location>
</feature>
<keyword evidence="2" id="KW-0805">Transcription regulation</keyword>
<keyword evidence="3" id="KW-0731">Sigma factor</keyword>
<dbReference type="InterPro" id="IPR013249">
    <property type="entry name" value="RNA_pol_sigma70_r4_t2"/>
</dbReference>
<dbReference type="RefSeq" id="WP_123845057.1">
    <property type="nucleotide sequence ID" value="NZ_RPDH01000001.1"/>
</dbReference>
<dbReference type="Pfam" id="PF04542">
    <property type="entry name" value="Sigma70_r2"/>
    <property type="match status" value="1"/>
</dbReference>
<dbReference type="Gene3D" id="1.10.10.10">
    <property type="entry name" value="Winged helix-like DNA-binding domain superfamily/Winged helix DNA-binding domain"/>
    <property type="match status" value="1"/>
</dbReference>
<evidence type="ECO:0000259" key="6">
    <source>
        <dbReference type="Pfam" id="PF04542"/>
    </source>
</evidence>
<name>A0A3N4PXA6_9BACT</name>
<dbReference type="OrthoDB" id="672122at2"/>
<evidence type="ECO:0000256" key="3">
    <source>
        <dbReference type="ARBA" id="ARBA00023082"/>
    </source>
</evidence>
<dbReference type="InterPro" id="IPR039425">
    <property type="entry name" value="RNA_pol_sigma-70-like"/>
</dbReference>
<dbReference type="EMBL" id="RPDH01000001">
    <property type="protein sequence ID" value="RPE12546.1"/>
    <property type="molecule type" value="Genomic_DNA"/>
</dbReference>
<dbReference type="InterPro" id="IPR014284">
    <property type="entry name" value="RNA_pol_sigma-70_dom"/>
</dbReference>
<dbReference type="Proteomes" id="UP000278351">
    <property type="component" value="Unassembled WGS sequence"/>
</dbReference>
<evidence type="ECO:0000256" key="1">
    <source>
        <dbReference type="ARBA" id="ARBA00010641"/>
    </source>
</evidence>
<sequence>MSRPDPKFNDAPATVAHLEYEQLVREHTGRLLGIAYGKLGNRDDAADIVQELMIDIWVKREKLSIKGSVAAYLNTALKNRILNHLSKTDLHQRTVEKMTLGIRAVQSPVLDLLVEKELNTSLSAIISELPENMQKIFALRNEDYTLKEIAQALGLAEQTVKGYSMEMYRRIRQALKQRHPDIHHSLCITVFCLLTKG</sequence>
<evidence type="ECO:0000259" key="7">
    <source>
        <dbReference type="Pfam" id="PF08281"/>
    </source>
</evidence>
<dbReference type="InterPro" id="IPR013324">
    <property type="entry name" value="RNA_pol_sigma_r3/r4-like"/>
</dbReference>
<proteinExistence type="inferred from homology"/>
<evidence type="ECO:0000256" key="2">
    <source>
        <dbReference type="ARBA" id="ARBA00023015"/>
    </source>
</evidence>
<evidence type="ECO:0000313" key="8">
    <source>
        <dbReference type="EMBL" id="RPE12546.1"/>
    </source>
</evidence>
<organism evidence="8 9">
    <name type="scientific">Chitinophaga lutea</name>
    <dbReference type="NCBI Taxonomy" id="2488634"/>
    <lineage>
        <taxon>Bacteria</taxon>
        <taxon>Pseudomonadati</taxon>
        <taxon>Bacteroidota</taxon>
        <taxon>Chitinophagia</taxon>
        <taxon>Chitinophagales</taxon>
        <taxon>Chitinophagaceae</taxon>
        <taxon>Chitinophaga</taxon>
    </lineage>
</organism>
<dbReference type="NCBIfam" id="TIGR02937">
    <property type="entry name" value="sigma70-ECF"/>
    <property type="match status" value="1"/>
</dbReference>
<reference evidence="8 9" key="1">
    <citation type="submission" date="2018-11" db="EMBL/GenBank/DDBJ databases">
        <title>Chitinophaga lutea sp.nov., isolate from arsenic contaminated soil.</title>
        <authorList>
            <person name="Zong Y."/>
        </authorList>
    </citation>
    <scope>NUCLEOTIDE SEQUENCE [LARGE SCALE GENOMIC DNA]</scope>
    <source>
        <strain evidence="8 9">ZY74</strain>
    </source>
</reference>
<dbReference type="GO" id="GO:0016987">
    <property type="term" value="F:sigma factor activity"/>
    <property type="evidence" value="ECO:0007669"/>
    <property type="project" value="UniProtKB-KW"/>
</dbReference>
<comment type="similarity">
    <text evidence="1">Belongs to the sigma-70 factor family. ECF subfamily.</text>
</comment>
<feature type="domain" description="RNA polymerase sigma factor 70 region 4 type 2" evidence="7">
    <location>
        <begin position="122"/>
        <end position="161"/>
    </location>
</feature>
<dbReference type="InterPro" id="IPR013325">
    <property type="entry name" value="RNA_pol_sigma_r2"/>
</dbReference>
<accession>A0A3N4PXA6</accession>
<keyword evidence="4" id="KW-0238">DNA-binding</keyword>
<evidence type="ECO:0000256" key="5">
    <source>
        <dbReference type="ARBA" id="ARBA00023163"/>
    </source>
</evidence>
<gene>
    <name evidence="8" type="ORF">EGT74_03050</name>
</gene>
<dbReference type="Gene3D" id="1.10.1740.10">
    <property type="match status" value="1"/>
</dbReference>
<keyword evidence="5" id="KW-0804">Transcription</keyword>
<dbReference type="PANTHER" id="PTHR43133">
    <property type="entry name" value="RNA POLYMERASE ECF-TYPE SIGMA FACTO"/>
    <property type="match status" value="1"/>
</dbReference>
<dbReference type="AlphaFoldDB" id="A0A3N4PXA6"/>
<dbReference type="Pfam" id="PF08281">
    <property type="entry name" value="Sigma70_r4_2"/>
    <property type="match status" value="1"/>
</dbReference>
<protein>
    <submittedName>
        <fullName evidence="8">Sigma-70 family RNA polymerase sigma factor</fullName>
    </submittedName>
</protein>
<dbReference type="SUPFAM" id="SSF88946">
    <property type="entry name" value="Sigma2 domain of RNA polymerase sigma factors"/>
    <property type="match status" value="1"/>
</dbReference>
<dbReference type="InterPro" id="IPR036388">
    <property type="entry name" value="WH-like_DNA-bd_sf"/>
</dbReference>
<dbReference type="GO" id="GO:0006352">
    <property type="term" value="P:DNA-templated transcription initiation"/>
    <property type="evidence" value="ECO:0007669"/>
    <property type="project" value="InterPro"/>
</dbReference>
<evidence type="ECO:0000256" key="4">
    <source>
        <dbReference type="ARBA" id="ARBA00023125"/>
    </source>
</evidence>
<dbReference type="PANTHER" id="PTHR43133:SF8">
    <property type="entry name" value="RNA POLYMERASE SIGMA FACTOR HI_1459-RELATED"/>
    <property type="match status" value="1"/>
</dbReference>
<comment type="caution">
    <text evidence="8">The sequence shown here is derived from an EMBL/GenBank/DDBJ whole genome shotgun (WGS) entry which is preliminary data.</text>
</comment>
<dbReference type="GO" id="GO:0003677">
    <property type="term" value="F:DNA binding"/>
    <property type="evidence" value="ECO:0007669"/>
    <property type="project" value="UniProtKB-KW"/>
</dbReference>